<evidence type="ECO:0000256" key="3">
    <source>
        <dbReference type="ARBA" id="ARBA00022989"/>
    </source>
</evidence>
<organism evidence="6 7">
    <name type="scientific">Gordonia humi</name>
    <dbReference type="NCBI Taxonomy" id="686429"/>
    <lineage>
        <taxon>Bacteria</taxon>
        <taxon>Bacillati</taxon>
        <taxon>Actinomycetota</taxon>
        <taxon>Actinomycetes</taxon>
        <taxon>Mycobacteriales</taxon>
        <taxon>Gordoniaceae</taxon>
        <taxon>Gordonia</taxon>
    </lineage>
</organism>
<evidence type="ECO:0000256" key="2">
    <source>
        <dbReference type="ARBA" id="ARBA00022692"/>
    </source>
</evidence>
<feature type="region of interest" description="Disordered" evidence="5">
    <location>
        <begin position="226"/>
        <end position="259"/>
    </location>
</feature>
<feature type="compositionally biased region" description="Basic and acidic residues" evidence="5">
    <location>
        <begin position="226"/>
        <end position="244"/>
    </location>
</feature>
<dbReference type="Pfam" id="PF07681">
    <property type="entry name" value="DoxX"/>
    <property type="match status" value="1"/>
</dbReference>
<dbReference type="GO" id="GO:0016020">
    <property type="term" value="C:membrane"/>
    <property type="evidence" value="ECO:0007669"/>
    <property type="project" value="UniProtKB-SubCell"/>
</dbReference>
<name>A0A840F4F4_9ACTN</name>
<keyword evidence="2" id="KW-0812">Transmembrane</keyword>
<accession>A0A840F4F4</accession>
<evidence type="ECO:0000313" key="6">
    <source>
        <dbReference type="EMBL" id="MBB4136776.1"/>
    </source>
</evidence>
<dbReference type="InterPro" id="IPR032808">
    <property type="entry name" value="DoxX"/>
</dbReference>
<comment type="subcellular location">
    <subcellularLocation>
        <location evidence="1">Membrane</location>
        <topology evidence="1">Multi-pass membrane protein</topology>
    </subcellularLocation>
</comment>
<dbReference type="AlphaFoldDB" id="A0A840F4F4"/>
<feature type="compositionally biased region" description="Basic residues" evidence="5">
    <location>
        <begin position="245"/>
        <end position="259"/>
    </location>
</feature>
<dbReference type="Gene3D" id="1.20.120.20">
    <property type="entry name" value="Apolipoprotein"/>
    <property type="match status" value="1"/>
</dbReference>
<gene>
    <name evidence="6" type="ORF">BKA16_003328</name>
</gene>
<comment type="caution">
    <text evidence="6">The sequence shown here is derived from an EMBL/GenBank/DDBJ whole genome shotgun (WGS) entry which is preliminary data.</text>
</comment>
<evidence type="ECO:0000256" key="4">
    <source>
        <dbReference type="ARBA" id="ARBA00023136"/>
    </source>
</evidence>
<evidence type="ECO:0000256" key="1">
    <source>
        <dbReference type="ARBA" id="ARBA00004141"/>
    </source>
</evidence>
<keyword evidence="3" id="KW-1133">Transmembrane helix</keyword>
<dbReference type="Proteomes" id="UP000551501">
    <property type="component" value="Unassembled WGS sequence"/>
</dbReference>
<keyword evidence="7" id="KW-1185">Reference proteome</keyword>
<proteinExistence type="predicted"/>
<reference evidence="6 7" key="1">
    <citation type="submission" date="2020-08" db="EMBL/GenBank/DDBJ databases">
        <title>Sequencing the genomes of 1000 actinobacteria strains.</title>
        <authorList>
            <person name="Klenk H.-P."/>
        </authorList>
    </citation>
    <scope>NUCLEOTIDE SEQUENCE [LARGE SCALE GENOMIC DNA]</scope>
    <source>
        <strain evidence="6 7">DSM 45298</strain>
    </source>
</reference>
<dbReference type="EMBL" id="JACIFP010000001">
    <property type="protein sequence ID" value="MBB4136776.1"/>
    <property type="molecule type" value="Genomic_DNA"/>
</dbReference>
<dbReference type="RefSeq" id="WP_183371713.1">
    <property type="nucleotide sequence ID" value="NZ_BAABHL010000126.1"/>
</dbReference>
<evidence type="ECO:0000256" key="5">
    <source>
        <dbReference type="SAM" id="MobiDB-lite"/>
    </source>
</evidence>
<sequence>MILRRIARPLLGVAFITSGVEAVRSPSGPARTAEPLLDSVPANTETVIRAAGVVQVGAGVALAVGKAPRLASTVLAGTLVPTTVFASDFWNESDPARKSAKQTEFVKNIGLLGGALLASADTEGRPSLGWRGRRGLVRTRDAVADALPSRSESSHRLNEAADRAEHWAHDVADRLPVDAVADRAAHYADAARSQAYDVASTVADRAPGVIDSVRDHAESLASEIADRAPDAATRARELAEESGKKATRRVSRLRKQLTA</sequence>
<evidence type="ECO:0000313" key="7">
    <source>
        <dbReference type="Proteomes" id="UP000551501"/>
    </source>
</evidence>
<protein>
    <submittedName>
        <fullName evidence="6">Putative membrane protein YphA (DoxX/SURF4 family)</fullName>
    </submittedName>
</protein>
<keyword evidence="4" id="KW-0472">Membrane</keyword>